<evidence type="ECO:0000256" key="1">
    <source>
        <dbReference type="SAM" id="Phobius"/>
    </source>
</evidence>
<proteinExistence type="predicted"/>
<dbReference type="AlphaFoldDB" id="A0A2S9RRX6"/>
<dbReference type="EMBL" id="NEBY01000089">
    <property type="protein sequence ID" value="PRJ65089.1"/>
    <property type="molecule type" value="Genomic_DNA"/>
</dbReference>
<name>A0A2S9RRX6_HAEIF</name>
<protein>
    <submittedName>
        <fullName evidence="2">Uncharacterized protein</fullName>
    </submittedName>
</protein>
<keyword evidence="1" id="KW-1133">Transmembrane helix</keyword>
<gene>
    <name evidence="2" type="ORF">BV102_01080</name>
</gene>
<keyword evidence="1" id="KW-0472">Membrane</keyword>
<feature type="transmembrane region" description="Helical" evidence="1">
    <location>
        <begin position="42"/>
        <end position="60"/>
    </location>
</feature>
<evidence type="ECO:0000313" key="3">
    <source>
        <dbReference type="Proteomes" id="UP000238532"/>
    </source>
</evidence>
<comment type="caution">
    <text evidence="2">The sequence shown here is derived from an EMBL/GenBank/DDBJ whole genome shotgun (WGS) entry which is preliminary data.</text>
</comment>
<dbReference type="Proteomes" id="UP000238532">
    <property type="component" value="Unassembled WGS sequence"/>
</dbReference>
<accession>A0A2S9RRX6</accession>
<feature type="transmembrane region" description="Helical" evidence="1">
    <location>
        <begin position="7"/>
        <end position="30"/>
    </location>
</feature>
<organism evidence="2 3">
    <name type="scientific">Haemophilus influenzae</name>
    <dbReference type="NCBI Taxonomy" id="727"/>
    <lineage>
        <taxon>Bacteria</taxon>
        <taxon>Pseudomonadati</taxon>
        <taxon>Pseudomonadota</taxon>
        <taxon>Gammaproteobacteria</taxon>
        <taxon>Pasteurellales</taxon>
        <taxon>Pasteurellaceae</taxon>
        <taxon>Haemophilus</taxon>
    </lineage>
</organism>
<sequence length="80" mass="9734">MLTRFLRFLIFILNWSIVAGIVWLNFILLSNNPTLTLLDYTFNPRQLCFFNALLMGLFTYKERHCIKQEIIRFVRWFKSL</sequence>
<keyword evidence="1" id="KW-0812">Transmembrane</keyword>
<reference evidence="2 3" key="1">
    <citation type="submission" date="2017-04" db="EMBL/GenBank/DDBJ databases">
        <title>Haemophilus influenzae in COPD genome sequencing project.</title>
        <authorList>
            <person name="Murphy T.F."/>
            <person name="Kong Y."/>
            <person name="Nadendla S."/>
            <person name="Tettelin H."/>
            <person name="Pettigrew M."/>
        </authorList>
    </citation>
    <scope>NUCLEOTIDE SEQUENCE [LARGE SCALE GENOMIC DNA]</scope>
    <source>
        <strain evidence="2 3">56P127H1</strain>
    </source>
</reference>
<evidence type="ECO:0000313" key="2">
    <source>
        <dbReference type="EMBL" id="PRJ65089.1"/>
    </source>
</evidence>